<accession>A0AAD5KMA4</accession>
<reference evidence="1" key="1">
    <citation type="journal article" date="2022" name="IScience">
        <title>Evolution of zygomycete secretomes and the origins of terrestrial fungal ecologies.</title>
        <authorList>
            <person name="Chang Y."/>
            <person name="Wang Y."/>
            <person name="Mondo S."/>
            <person name="Ahrendt S."/>
            <person name="Andreopoulos W."/>
            <person name="Barry K."/>
            <person name="Beard J."/>
            <person name="Benny G.L."/>
            <person name="Blankenship S."/>
            <person name="Bonito G."/>
            <person name="Cuomo C."/>
            <person name="Desiro A."/>
            <person name="Gervers K.A."/>
            <person name="Hundley H."/>
            <person name="Kuo A."/>
            <person name="LaButti K."/>
            <person name="Lang B.F."/>
            <person name="Lipzen A."/>
            <person name="O'Donnell K."/>
            <person name="Pangilinan J."/>
            <person name="Reynolds N."/>
            <person name="Sandor L."/>
            <person name="Smith M.E."/>
            <person name="Tsang A."/>
            <person name="Grigoriev I.V."/>
            <person name="Stajich J.E."/>
            <person name="Spatafora J.W."/>
        </authorList>
    </citation>
    <scope>NUCLEOTIDE SEQUENCE</scope>
    <source>
        <strain evidence="1">RSA 2281</strain>
    </source>
</reference>
<reference evidence="1" key="2">
    <citation type="submission" date="2023-02" db="EMBL/GenBank/DDBJ databases">
        <authorList>
            <consortium name="DOE Joint Genome Institute"/>
            <person name="Mondo S.J."/>
            <person name="Chang Y."/>
            <person name="Wang Y."/>
            <person name="Ahrendt S."/>
            <person name="Andreopoulos W."/>
            <person name="Barry K."/>
            <person name="Beard J."/>
            <person name="Benny G.L."/>
            <person name="Blankenship S."/>
            <person name="Bonito G."/>
            <person name="Cuomo C."/>
            <person name="Desiro A."/>
            <person name="Gervers K.A."/>
            <person name="Hundley H."/>
            <person name="Kuo A."/>
            <person name="LaButti K."/>
            <person name="Lang B.F."/>
            <person name="Lipzen A."/>
            <person name="O'Donnell K."/>
            <person name="Pangilinan J."/>
            <person name="Reynolds N."/>
            <person name="Sandor L."/>
            <person name="Smith M.W."/>
            <person name="Tsang A."/>
            <person name="Grigoriev I.V."/>
            <person name="Stajich J.E."/>
            <person name="Spatafora J.W."/>
        </authorList>
    </citation>
    <scope>NUCLEOTIDE SEQUENCE</scope>
    <source>
        <strain evidence="1">RSA 2281</strain>
    </source>
</reference>
<dbReference type="SUPFAM" id="SSF53474">
    <property type="entry name" value="alpha/beta-Hydrolases"/>
    <property type="match status" value="1"/>
</dbReference>
<protein>
    <submittedName>
        <fullName evidence="1">Uncharacterized protein</fullName>
    </submittedName>
</protein>
<comment type="caution">
    <text evidence="1">The sequence shown here is derived from an EMBL/GenBank/DDBJ whole genome shotgun (WGS) entry which is preliminary data.</text>
</comment>
<gene>
    <name evidence="1" type="ORF">BDA99DRAFT_478753</name>
</gene>
<dbReference type="Gene3D" id="3.40.50.1820">
    <property type="entry name" value="alpha/beta hydrolase"/>
    <property type="match status" value="1"/>
</dbReference>
<evidence type="ECO:0000313" key="1">
    <source>
        <dbReference type="EMBL" id="KAI9270799.1"/>
    </source>
</evidence>
<dbReference type="Pfam" id="PF08538">
    <property type="entry name" value="DUF1749"/>
    <property type="match status" value="1"/>
</dbReference>
<sequence>MELQGTLYTYYEPDRLTAFESGPINSSNTVVYIGGLTDGYNSVPYLPELQSRLSDIGWSLVQVQLSSSCTGYGISNLQKDSDELDHLVRYLTTKRNKSKILFLGHSTGCQDCYRHNKYGKMSESIMGYVLQAPVSDREVMMKYLEGYEKYLKDAKKMIDEGKGKDLMPRSANETPCTAERFYSLGAVGGDDDVFSTDLSDDMIRQLYEGVNRPMAMVFTKDDECYMSEIPPTQVMERYQSFCPAIRKTCLIEDGGHSLTTKEAQKHISDIVIEFIQELSS</sequence>
<dbReference type="PANTHER" id="PTHR31591">
    <property type="entry name" value="UPF0613 PROTEIN PB24D3.06C"/>
    <property type="match status" value="1"/>
</dbReference>
<dbReference type="InterPro" id="IPR013744">
    <property type="entry name" value="SidJ"/>
</dbReference>
<organism evidence="1 2">
    <name type="scientific">Phascolomyces articulosus</name>
    <dbReference type="NCBI Taxonomy" id="60185"/>
    <lineage>
        <taxon>Eukaryota</taxon>
        <taxon>Fungi</taxon>
        <taxon>Fungi incertae sedis</taxon>
        <taxon>Mucoromycota</taxon>
        <taxon>Mucoromycotina</taxon>
        <taxon>Mucoromycetes</taxon>
        <taxon>Mucorales</taxon>
        <taxon>Lichtheimiaceae</taxon>
        <taxon>Phascolomyces</taxon>
    </lineage>
</organism>
<dbReference type="Proteomes" id="UP001209540">
    <property type="component" value="Unassembled WGS sequence"/>
</dbReference>
<dbReference type="EMBL" id="JAIXMP010000007">
    <property type="protein sequence ID" value="KAI9270799.1"/>
    <property type="molecule type" value="Genomic_DNA"/>
</dbReference>
<dbReference type="AlphaFoldDB" id="A0AAD5KMA4"/>
<name>A0AAD5KMA4_9FUNG</name>
<proteinExistence type="predicted"/>
<evidence type="ECO:0000313" key="2">
    <source>
        <dbReference type="Proteomes" id="UP001209540"/>
    </source>
</evidence>
<keyword evidence="2" id="KW-1185">Reference proteome</keyword>
<dbReference type="PANTHER" id="PTHR31591:SF1">
    <property type="entry name" value="UPF0613 PROTEIN PB24D3.06C"/>
    <property type="match status" value="1"/>
</dbReference>
<dbReference type="InterPro" id="IPR029058">
    <property type="entry name" value="AB_hydrolase_fold"/>
</dbReference>